<comment type="caution">
    <text evidence="4">The sequence shown here is derived from an EMBL/GenBank/DDBJ whole genome shotgun (WGS) entry which is preliminary data.</text>
</comment>
<evidence type="ECO:0000256" key="2">
    <source>
        <dbReference type="ARBA" id="ARBA00023268"/>
    </source>
</evidence>
<dbReference type="SUPFAM" id="SSF52151">
    <property type="entry name" value="FabD/lysophospholipase-like"/>
    <property type="match status" value="1"/>
</dbReference>
<dbReference type="Gene3D" id="3.40.366.10">
    <property type="entry name" value="Malonyl-Coenzyme A Acyl Carrier Protein, domain 2"/>
    <property type="match status" value="1"/>
</dbReference>
<dbReference type="Gene3D" id="3.30.70.3290">
    <property type="match status" value="1"/>
</dbReference>
<keyword evidence="1" id="KW-0808">Transferase</keyword>
<keyword evidence="2" id="KW-0511">Multifunctional enzyme</keyword>
<sequence length="147" mass="15701">GYWYRNLRQTVRFEESVRALLGDGFQVFVEASAHPVLTMGVEETAEDHGTRVTAVGSLRRDEGGLERFMTSLAEAYVGGASVDWAGVFAGTGAERVDLPTYAFQRTHFWLESEVIDVAGDVASVGLDAAGHPLLGAAVPLPGSDGFL</sequence>
<feature type="non-terminal residue" evidence="4">
    <location>
        <position position="147"/>
    </location>
</feature>
<dbReference type="InterPro" id="IPR001227">
    <property type="entry name" value="Ac_transferase_dom_sf"/>
</dbReference>
<dbReference type="Proteomes" id="UP001204746">
    <property type="component" value="Unassembled WGS sequence"/>
</dbReference>
<reference evidence="4 5" key="1">
    <citation type="submission" date="2022-07" db="EMBL/GenBank/DDBJ databases">
        <authorList>
            <person name="Phongsopitanun W."/>
            <person name="Tanasupawat S."/>
        </authorList>
    </citation>
    <scope>NUCLEOTIDE SEQUENCE [LARGE SCALE GENOMIC DNA]</scope>
    <source>
        <strain evidence="4 5">RCU-064</strain>
    </source>
</reference>
<evidence type="ECO:0000313" key="5">
    <source>
        <dbReference type="Proteomes" id="UP001204746"/>
    </source>
</evidence>
<evidence type="ECO:0000259" key="3">
    <source>
        <dbReference type="Pfam" id="PF00698"/>
    </source>
</evidence>
<feature type="domain" description="Malonyl-CoA:ACP transacylase (MAT)" evidence="3">
    <location>
        <begin position="2"/>
        <end position="81"/>
    </location>
</feature>
<dbReference type="InterPro" id="IPR016035">
    <property type="entry name" value="Acyl_Trfase/lysoPLipase"/>
</dbReference>
<dbReference type="EMBL" id="JANIAA010000240">
    <property type="protein sequence ID" value="MCQ8195678.1"/>
    <property type="molecule type" value="Genomic_DNA"/>
</dbReference>
<dbReference type="GO" id="GO:0016746">
    <property type="term" value="F:acyltransferase activity"/>
    <property type="evidence" value="ECO:0007669"/>
    <property type="project" value="UniProtKB-KW"/>
</dbReference>
<protein>
    <submittedName>
        <fullName evidence="4">Acyltransferase domain-containing protein</fullName>
    </submittedName>
</protein>
<dbReference type="PANTHER" id="PTHR43775:SF51">
    <property type="entry name" value="INACTIVE PHENOLPHTHIOCEROL SYNTHESIS POLYKETIDE SYNTHASE TYPE I PKS1-RELATED"/>
    <property type="match status" value="1"/>
</dbReference>
<accession>A0ABT1VE45</accession>
<proteinExistence type="predicted"/>
<name>A0ABT1VE45_9ACTN</name>
<dbReference type="InterPro" id="IPR050091">
    <property type="entry name" value="PKS_NRPS_Biosynth_Enz"/>
</dbReference>
<dbReference type="RefSeq" id="WP_256656379.1">
    <property type="nucleotide sequence ID" value="NZ_JANIAA010000240.1"/>
</dbReference>
<keyword evidence="4" id="KW-0012">Acyltransferase</keyword>
<evidence type="ECO:0000313" key="4">
    <source>
        <dbReference type="EMBL" id="MCQ8195678.1"/>
    </source>
</evidence>
<organism evidence="4 5">
    <name type="scientific">Streptomyces rugosispiralis</name>
    <dbReference type="NCBI Taxonomy" id="2967341"/>
    <lineage>
        <taxon>Bacteria</taxon>
        <taxon>Bacillati</taxon>
        <taxon>Actinomycetota</taxon>
        <taxon>Actinomycetes</taxon>
        <taxon>Kitasatosporales</taxon>
        <taxon>Streptomycetaceae</taxon>
        <taxon>Streptomyces</taxon>
    </lineage>
</organism>
<dbReference type="Pfam" id="PF00698">
    <property type="entry name" value="Acyl_transf_1"/>
    <property type="match status" value="1"/>
</dbReference>
<feature type="non-terminal residue" evidence="4">
    <location>
        <position position="1"/>
    </location>
</feature>
<dbReference type="InterPro" id="IPR014043">
    <property type="entry name" value="Acyl_transferase_dom"/>
</dbReference>
<dbReference type="PANTHER" id="PTHR43775">
    <property type="entry name" value="FATTY ACID SYNTHASE"/>
    <property type="match status" value="1"/>
</dbReference>
<gene>
    <name evidence="4" type="ORF">NP777_47250</name>
</gene>
<evidence type="ECO:0000256" key="1">
    <source>
        <dbReference type="ARBA" id="ARBA00022679"/>
    </source>
</evidence>
<keyword evidence="5" id="KW-1185">Reference proteome</keyword>